<sequence>MASFLGTALAWLALAAPAHALPSFARQTGEECAACHIGAFGPQLTPHGMRFKLEGYSETDGKSGKIPLSAMLVASSGHSKADGNSTPSLQEASLFLGGRLADHLGAFVQATTDGHAQGKFSMDNVDVRYARTVDLKDGDLLLGLSLNNNPSVTDPLNTAPAWRFPYMSAELQETPSPLLAGGMEMQVGGANAYALWNNVYAELGLYRTLPSGFLNDVNVDLPDQKISGVAPYWRLAYLKDNHKDAWSVGLMGMNTKLVDRITGGPSDKYNDIGVDATYTYLGDRKNIFGLNAAYMHERQTLDASDDGAKVNLNRFDVSGSWHYDNTYGLTAGLFDTSGTGSENDSRGYILQADWTPWGKEGSWGAPWANVRLGVQYTGYTKLGNYDDKASDHNTLYGFIWTSF</sequence>
<keyword evidence="3" id="KW-1185">Reference proteome</keyword>
<proteinExistence type="predicted"/>
<protein>
    <submittedName>
        <fullName evidence="2">Cytochrome C</fullName>
    </submittedName>
</protein>
<organism evidence="2 3">
    <name type="scientific">Parasulfuritortus cantonensis</name>
    <dbReference type="NCBI Taxonomy" id="2528202"/>
    <lineage>
        <taxon>Bacteria</taxon>
        <taxon>Pseudomonadati</taxon>
        <taxon>Pseudomonadota</taxon>
        <taxon>Betaproteobacteria</taxon>
        <taxon>Nitrosomonadales</taxon>
        <taxon>Thiobacillaceae</taxon>
        <taxon>Parasulfuritortus</taxon>
    </lineage>
</organism>
<dbReference type="Proteomes" id="UP000295443">
    <property type="component" value="Unassembled WGS sequence"/>
</dbReference>
<evidence type="ECO:0000313" key="3">
    <source>
        <dbReference type="Proteomes" id="UP000295443"/>
    </source>
</evidence>
<evidence type="ECO:0000256" key="1">
    <source>
        <dbReference type="SAM" id="SignalP"/>
    </source>
</evidence>
<feature type="chain" id="PRO_5020325557" evidence="1">
    <location>
        <begin position="21"/>
        <end position="403"/>
    </location>
</feature>
<comment type="caution">
    <text evidence="2">The sequence shown here is derived from an EMBL/GenBank/DDBJ whole genome shotgun (WGS) entry which is preliminary data.</text>
</comment>
<accession>A0A4R1BLU1</accession>
<evidence type="ECO:0000313" key="2">
    <source>
        <dbReference type="EMBL" id="TCJ18411.1"/>
    </source>
</evidence>
<reference evidence="2 3" key="1">
    <citation type="submission" date="2019-03" db="EMBL/GenBank/DDBJ databases">
        <title>Genome sequence of Thiobacillaceae bacterium LSR1, a sulfur-oxidizing bacterium isolated from freshwater sediment.</title>
        <authorList>
            <person name="Li S."/>
        </authorList>
    </citation>
    <scope>NUCLEOTIDE SEQUENCE [LARGE SCALE GENOMIC DNA]</scope>
    <source>
        <strain evidence="2 3">LSR1</strain>
    </source>
</reference>
<dbReference type="OrthoDB" id="5391020at2"/>
<feature type="signal peptide" evidence="1">
    <location>
        <begin position="1"/>
        <end position="20"/>
    </location>
</feature>
<dbReference type="EMBL" id="SJZB01000011">
    <property type="protein sequence ID" value="TCJ18411.1"/>
    <property type="molecule type" value="Genomic_DNA"/>
</dbReference>
<name>A0A4R1BLU1_9PROT</name>
<dbReference type="AlphaFoldDB" id="A0A4R1BLU1"/>
<keyword evidence="1" id="KW-0732">Signal</keyword>
<gene>
    <name evidence="2" type="ORF">EZJ19_02525</name>
</gene>